<reference evidence="2 3" key="2">
    <citation type="journal article" date="2021" name="Int. J. Syst. Evol. Microbiol.">
        <title>Roseibium litorale sp. nov., isolated from a tidal flat sediment and proposal for the reclassification of Labrenzia polysiphoniae as Roseibium polysiphoniae comb. nov.</title>
        <authorList>
            <person name="Liu Y."/>
            <person name="Pei T."/>
            <person name="Du J."/>
            <person name="Chao M."/>
            <person name="Deng M.R."/>
            <person name="Zhu H."/>
        </authorList>
    </citation>
    <scope>NUCLEOTIDE SEQUENCE [LARGE SCALE GENOMIC DNA]</scope>
    <source>
        <strain evidence="2 3">4C16A</strain>
    </source>
</reference>
<dbReference type="EMBL" id="JACYXI010000015">
    <property type="protein sequence ID" value="MBD8893696.1"/>
    <property type="molecule type" value="Genomic_DNA"/>
</dbReference>
<dbReference type="Proteomes" id="UP000632063">
    <property type="component" value="Unassembled WGS sequence"/>
</dbReference>
<reference evidence="3" key="1">
    <citation type="submission" date="2020-09" db="EMBL/GenBank/DDBJ databases">
        <title>The genome sequence of strain Labrenzia suaedae 4C16A.</title>
        <authorList>
            <person name="Liu Y."/>
        </authorList>
    </citation>
    <scope>NUCLEOTIDE SEQUENCE [LARGE SCALE GENOMIC DNA]</scope>
    <source>
        <strain evidence="3">4C16A</strain>
    </source>
</reference>
<evidence type="ECO:0000313" key="3">
    <source>
        <dbReference type="Proteomes" id="UP000632063"/>
    </source>
</evidence>
<gene>
    <name evidence="2" type="ORF">IG616_19285</name>
</gene>
<name>A0ABR9CTT2_9HYPH</name>
<evidence type="ECO:0000256" key="1">
    <source>
        <dbReference type="SAM" id="MobiDB-lite"/>
    </source>
</evidence>
<comment type="caution">
    <text evidence="2">The sequence shown here is derived from an EMBL/GenBank/DDBJ whole genome shotgun (WGS) entry which is preliminary data.</text>
</comment>
<evidence type="ECO:0000313" key="2">
    <source>
        <dbReference type="EMBL" id="MBD8893696.1"/>
    </source>
</evidence>
<protein>
    <submittedName>
        <fullName evidence="2">DUF1192 domain-containing protein</fullName>
    </submittedName>
</protein>
<proteinExistence type="predicted"/>
<organism evidence="2 3">
    <name type="scientific">Roseibium litorale</name>
    <dbReference type="NCBI Taxonomy" id="2803841"/>
    <lineage>
        <taxon>Bacteria</taxon>
        <taxon>Pseudomonadati</taxon>
        <taxon>Pseudomonadota</taxon>
        <taxon>Alphaproteobacteria</taxon>
        <taxon>Hyphomicrobiales</taxon>
        <taxon>Stappiaceae</taxon>
        <taxon>Roseibium</taxon>
    </lineage>
</organism>
<dbReference type="InterPro" id="IPR009579">
    <property type="entry name" value="DUF1192"/>
</dbReference>
<sequence>MFEEETPRKMTAGNPVTAGEDLSRFSEQELAERVETLKQEILRTEEVLSQKSKVRDAANAFFGKPPS</sequence>
<dbReference type="Pfam" id="PF06698">
    <property type="entry name" value="DUF1192"/>
    <property type="match status" value="1"/>
</dbReference>
<accession>A0ABR9CTT2</accession>
<feature type="region of interest" description="Disordered" evidence="1">
    <location>
        <begin position="1"/>
        <end position="22"/>
    </location>
</feature>
<dbReference type="RefSeq" id="WP_192149936.1">
    <property type="nucleotide sequence ID" value="NZ_JACYXI010000015.1"/>
</dbReference>
<keyword evidence="3" id="KW-1185">Reference proteome</keyword>